<keyword evidence="4" id="KW-0297">G-protein coupled receptor</keyword>
<evidence type="ECO:0000259" key="9">
    <source>
        <dbReference type="PROSITE" id="PS50262"/>
    </source>
</evidence>
<dbReference type="PANTHER" id="PTHR24235:SF13">
    <property type="entry name" value="G-PROTEIN COUPLED RECEPTORS FAMILY 1 PROFILE DOMAIN-CONTAINING PROTEIN"/>
    <property type="match status" value="1"/>
</dbReference>
<feature type="transmembrane region" description="Helical" evidence="8">
    <location>
        <begin position="190"/>
        <end position="215"/>
    </location>
</feature>
<accession>A0A2A2KFC0</accession>
<protein>
    <recommendedName>
        <fullName evidence="9">G-protein coupled receptors family 1 profile domain-containing protein</fullName>
    </recommendedName>
</protein>
<keyword evidence="3 8" id="KW-1133">Transmembrane helix</keyword>
<keyword evidence="2 8" id="KW-0812">Transmembrane</keyword>
<keyword evidence="11" id="KW-1185">Reference proteome</keyword>
<reference evidence="10 11" key="1">
    <citation type="journal article" date="2017" name="Curr. Biol.">
        <title>Genome architecture and evolution of a unichromosomal asexual nematode.</title>
        <authorList>
            <person name="Fradin H."/>
            <person name="Zegar C."/>
            <person name="Gutwein M."/>
            <person name="Lucas J."/>
            <person name="Kovtun M."/>
            <person name="Corcoran D."/>
            <person name="Baugh L.R."/>
            <person name="Kiontke K."/>
            <person name="Gunsalus K."/>
            <person name="Fitch D.H."/>
            <person name="Piano F."/>
        </authorList>
    </citation>
    <scope>NUCLEOTIDE SEQUENCE [LARGE SCALE GENOMIC DNA]</scope>
    <source>
        <strain evidence="10">PF1309</strain>
    </source>
</reference>
<dbReference type="AlphaFoldDB" id="A0A2A2KFC0"/>
<dbReference type="GO" id="GO:0008188">
    <property type="term" value="F:neuropeptide receptor activity"/>
    <property type="evidence" value="ECO:0007669"/>
    <property type="project" value="TreeGrafter"/>
</dbReference>
<evidence type="ECO:0000256" key="1">
    <source>
        <dbReference type="ARBA" id="ARBA00004141"/>
    </source>
</evidence>
<evidence type="ECO:0000256" key="8">
    <source>
        <dbReference type="SAM" id="Phobius"/>
    </source>
</evidence>
<dbReference type="GO" id="GO:0005886">
    <property type="term" value="C:plasma membrane"/>
    <property type="evidence" value="ECO:0007669"/>
    <property type="project" value="TreeGrafter"/>
</dbReference>
<evidence type="ECO:0000256" key="7">
    <source>
        <dbReference type="ARBA" id="ARBA00023224"/>
    </source>
</evidence>
<dbReference type="EMBL" id="LIAE01008766">
    <property type="protein sequence ID" value="PAV72539.1"/>
    <property type="molecule type" value="Genomic_DNA"/>
</dbReference>
<feature type="transmembrane region" description="Helical" evidence="8">
    <location>
        <begin position="98"/>
        <end position="124"/>
    </location>
</feature>
<dbReference type="OrthoDB" id="9046662at2759"/>
<keyword evidence="6" id="KW-0675">Receptor</keyword>
<keyword evidence="7" id="KW-0807">Transducer</keyword>
<dbReference type="GO" id="GO:0043005">
    <property type="term" value="C:neuron projection"/>
    <property type="evidence" value="ECO:0007669"/>
    <property type="project" value="TreeGrafter"/>
</dbReference>
<feature type="transmembrane region" description="Helical" evidence="8">
    <location>
        <begin position="250"/>
        <end position="271"/>
    </location>
</feature>
<feature type="transmembrane region" description="Helical" evidence="8">
    <location>
        <begin position="300"/>
        <end position="323"/>
    </location>
</feature>
<feature type="transmembrane region" description="Helical" evidence="8">
    <location>
        <begin position="31"/>
        <end position="57"/>
    </location>
</feature>
<dbReference type="SUPFAM" id="SSF81321">
    <property type="entry name" value="Family A G protein-coupled receptor-like"/>
    <property type="match status" value="1"/>
</dbReference>
<evidence type="ECO:0000256" key="4">
    <source>
        <dbReference type="ARBA" id="ARBA00023040"/>
    </source>
</evidence>
<comment type="subcellular location">
    <subcellularLocation>
        <location evidence="1">Membrane</location>
        <topology evidence="1">Multi-pass membrane protein</topology>
    </subcellularLocation>
</comment>
<dbReference type="InterPro" id="IPR000276">
    <property type="entry name" value="GPCR_Rhodpsn"/>
</dbReference>
<proteinExistence type="predicted"/>
<sequence length="400" mass="45996">MNESGSFSANEDGEQQQCSIGPIDIPAFWQIVLVIAYTIVAILSLIGNVAVLLLVLFCKELQNVTSIFISSISCASLLITCFSLWVSPYNYYQTTWHFGPVMCYVSFLVQGASLIWLPFTLTGIAVDRYLLVASPFRRQMSMKTCVLVIIGIWVGSFAVLGPYVGHVKYIEMLGCTFCIEDWKSEEGYRMLYGLCILLVRSALPLSIICICHWRIARILHQQNNKFKTMRSNSISSQSNEIRRRQRLQTLLLAMCLIFAFSSLPMDIFSVIQDWTMYKKSGNDRRTKHQSHPIPDYLMHFIFYFFHWLAMSGSILNPLVYAYFNENFRRHIQLCCVDFRNNGSFKHGFYTVITPNALQARLENTTPRNLLISEETQQLKTTMEELQTLEVVEENPEDVHV</sequence>
<comment type="caution">
    <text evidence="10">The sequence shown here is derived from an EMBL/GenBank/DDBJ whole genome shotgun (WGS) entry which is preliminary data.</text>
</comment>
<dbReference type="Proteomes" id="UP000218231">
    <property type="component" value="Unassembled WGS sequence"/>
</dbReference>
<dbReference type="PANTHER" id="PTHR24235">
    <property type="entry name" value="NEUROPEPTIDE Y RECEPTOR"/>
    <property type="match status" value="1"/>
</dbReference>
<evidence type="ECO:0000256" key="6">
    <source>
        <dbReference type="ARBA" id="ARBA00023170"/>
    </source>
</evidence>
<feature type="transmembrane region" description="Helical" evidence="8">
    <location>
        <begin position="145"/>
        <end position="164"/>
    </location>
</feature>
<keyword evidence="5 8" id="KW-0472">Membrane</keyword>
<dbReference type="PRINTS" id="PR00237">
    <property type="entry name" value="GPCRRHODOPSN"/>
</dbReference>
<dbReference type="GO" id="GO:0042923">
    <property type="term" value="F:neuropeptide binding"/>
    <property type="evidence" value="ECO:0007669"/>
    <property type="project" value="TreeGrafter"/>
</dbReference>
<dbReference type="CDD" id="cd15203">
    <property type="entry name" value="7tmA_NPYR-like"/>
    <property type="match status" value="1"/>
</dbReference>
<evidence type="ECO:0000256" key="5">
    <source>
        <dbReference type="ARBA" id="ARBA00023136"/>
    </source>
</evidence>
<dbReference type="InterPro" id="IPR017452">
    <property type="entry name" value="GPCR_Rhodpsn_7TM"/>
</dbReference>
<evidence type="ECO:0000313" key="11">
    <source>
        <dbReference type="Proteomes" id="UP000218231"/>
    </source>
</evidence>
<dbReference type="STRING" id="2018661.A0A2A2KFC0"/>
<evidence type="ECO:0000313" key="10">
    <source>
        <dbReference type="EMBL" id="PAV72539.1"/>
    </source>
</evidence>
<evidence type="ECO:0000256" key="2">
    <source>
        <dbReference type="ARBA" id="ARBA00022692"/>
    </source>
</evidence>
<dbReference type="Pfam" id="PF00001">
    <property type="entry name" value="7tm_1"/>
    <property type="match status" value="1"/>
</dbReference>
<gene>
    <name evidence="10" type="ORF">WR25_25224</name>
</gene>
<evidence type="ECO:0000256" key="3">
    <source>
        <dbReference type="ARBA" id="ARBA00022989"/>
    </source>
</evidence>
<dbReference type="Gene3D" id="1.20.1070.10">
    <property type="entry name" value="Rhodopsin 7-helix transmembrane proteins"/>
    <property type="match status" value="1"/>
</dbReference>
<name>A0A2A2KFC0_9BILA</name>
<organism evidence="10 11">
    <name type="scientific">Diploscapter pachys</name>
    <dbReference type="NCBI Taxonomy" id="2018661"/>
    <lineage>
        <taxon>Eukaryota</taxon>
        <taxon>Metazoa</taxon>
        <taxon>Ecdysozoa</taxon>
        <taxon>Nematoda</taxon>
        <taxon>Chromadorea</taxon>
        <taxon>Rhabditida</taxon>
        <taxon>Rhabditina</taxon>
        <taxon>Rhabditomorpha</taxon>
        <taxon>Rhabditoidea</taxon>
        <taxon>Rhabditidae</taxon>
        <taxon>Diploscapter</taxon>
    </lineage>
</organism>
<dbReference type="PROSITE" id="PS50262">
    <property type="entry name" value="G_PROTEIN_RECEP_F1_2"/>
    <property type="match status" value="1"/>
</dbReference>
<feature type="domain" description="G-protein coupled receptors family 1 profile" evidence="9">
    <location>
        <begin position="47"/>
        <end position="320"/>
    </location>
</feature>
<feature type="transmembrane region" description="Helical" evidence="8">
    <location>
        <begin position="64"/>
        <end position="86"/>
    </location>
</feature>